<comment type="caution">
    <text evidence="4">The sequence shown here is derived from an EMBL/GenBank/DDBJ whole genome shotgun (WGS) entry which is preliminary data.</text>
</comment>
<sequence>MRTTRIRRGTTRPGSIAASPHGGASHSRGALALGALLASAALTACAGGVGDAADDGASGGGYAWGADQAAIDEAIADLEPVELVFQASATSPNSAIAESNIAYAEAIEEKSGGKISVEILYGHPIAGYAEIYDALADGRVDVSYTNPAYNPDLFPAFDDLVSLTSNLPESPMAGELVAVATLTEMAWNNENIRADFEAEGLYPLVPVNPPGAYFSLCNTPGSTLADWQGRQVRVGSATHDKLVSAMGGTPVSLEYVETYEALQRATIDCTMIVMSAALEQGYMEVAPNLTYTGAGAIPRVFGSMLAGQKVANLPLAYQQIVFDSWYDSHLLSLETIPTDNMRAVEEATAKGGKVEKLAPDAVAKVEENRQASLDEVQSGGLLGDDVQGTMDSTIEKWQSTVAELGYEDGGELTDMDAWFDPETFDSTPYVDRLYDDVISAHRPS</sequence>
<evidence type="ECO:0000313" key="4">
    <source>
        <dbReference type="EMBL" id="GAA2006680.1"/>
    </source>
</evidence>
<feature type="signal peptide" evidence="3">
    <location>
        <begin position="1"/>
        <end position="46"/>
    </location>
</feature>
<evidence type="ECO:0000313" key="5">
    <source>
        <dbReference type="Proteomes" id="UP001500755"/>
    </source>
</evidence>
<dbReference type="RefSeq" id="WP_344308616.1">
    <property type="nucleotide sequence ID" value="NZ_BAAANO010000014.1"/>
</dbReference>
<dbReference type="PANTHER" id="PTHR33376:SF15">
    <property type="entry name" value="BLL6794 PROTEIN"/>
    <property type="match status" value="1"/>
</dbReference>
<dbReference type="Pfam" id="PF03480">
    <property type="entry name" value="DctP"/>
    <property type="match status" value="1"/>
</dbReference>
<dbReference type="PANTHER" id="PTHR33376">
    <property type="match status" value="1"/>
</dbReference>
<name>A0ABP5ESL6_9MICO</name>
<dbReference type="EMBL" id="BAAANO010000014">
    <property type="protein sequence ID" value="GAA2006680.1"/>
    <property type="molecule type" value="Genomic_DNA"/>
</dbReference>
<organism evidence="4 5">
    <name type="scientific">Brevibacterium samyangense</name>
    <dbReference type="NCBI Taxonomy" id="366888"/>
    <lineage>
        <taxon>Bacteria</taxon>
        <taxon>Bacillati</taxon>
        <taxon>Actinomycetota</taxon>
        <taxon>Actinomycetes</taxon>
        <taxon>Micrococcales</taxon>
        <taxon>Brevibacteriaceae</taxon>
        <taxon>Brevibacterium</taxon>
    </lineage>
</organism>
<feature type="region of interest" description="Disordered" evidence="2">
    <location>
        <begin position="1"/>
        <end position="24"/>
    </location>
</feature>
<keyword evidence="1 3" id="KW-0732">Signal</keyword>
<dbReference type="InterPro" id="IPR018389">
    <property type="entry name" value="DctP_fam"/>
</dbReference>
<dbReference type="Proteomes" id="UP001500755">
    <property type="component" value="Unassembled WGS sequence"/>
</dbReference>
<reference evidence="5" key="1">
    <citation type="journal article" date="2019" name="Int. J. Syst. Evol. Microbiol.">
        <title>The Global Catalogue of Microorganisms (GCM) 10K type strain sequencing project: providing services to taxonomists for standard genome sequencing and annotation.</title>
        <authorList>
            <consortium name="The Broad Institute Genomics Platform"/>
            <consortium name="The Broad Institute Genome Sequencing Center for Infectious Disease"/>
            <person name="Wu L."/>
            <person name="Ma J."/>
        </authorList>
    </citation>
    <scope>NUCLEOTIDE SEQUENCE [LARGE SCALE GENOMIC DNA]</scope>
    <source>
        <strain evidence="5">JCM 14546</strain>
    </source>
</reference>
<proteinExistence type="predicted"/>
<gene>
    <name evidence="4" type="ORF">GCM10009755_16050</name>
</gene>
<dbReference type="InterPro" id="IPR038404">
    <property type="entry name" value="TRAP_DctP_sf"/>
</dbReference>
<evidence type="ECO:0000256" key="1">
    <source>
        <dbReference type="ARBA" id="ARBA00022729"/>
    </source>
</evidence>
<evidence type="ECO:0008006" key="6">
    <source>
        <dbReference type="Google" id="ProtNLM"/>
    </source>
</evidence>
<accession>A0ABP5ESL6</accession>
<evidence type="ECO:0000256" key="3">
    <source>
        <dbReference type="SAM" id="SignalP"/>
    </source>
</evidence>
<protein>
    <recommendedName>
        <fullName evidence="6">TRAP-type C4-dicarboxylate transport system, substrate-binding protein</fullName>
    </recommendedName>
</protein>
<dbReference type="Gene3D" id="3.40.190.170">
    <property type="entry name" value="Bacterial extracellular solute-binding protein, family 7"/>
    <property type="match status" value="1"/>
</dbReference>
<evidence type="ECO:0000256" key="2">
    <source>
        <dbReference type="SAM" id="MobiDB-lite"/>
    </source>
</evidence>
<feature type="compositionally biased region" description="Basic residues" evidence="2">
    <location>
        <begin position="1"/>
        <end position="10"/>
    </location>
</feature>
<feature type="chain" id="PRO_5045557122" description="TRAP-type C4-dicarboxylate transport system, substrate-binding protein" evidence="3">
    <location>
        <begin position="47"/>
        <end position="444"/>
    </location>
</feature>
<keyword evidence="5" id="KW-1185">Reference proteome</keyword>